<keyword evidence="1" id="KW-1133">Transmembrane helix</keyword>
<protein>
    <submittedName>
        <fullName evidence="2">Uncharacterized protein</fullName>
    </submittedName>
</protein>
<proteinExistence type="predicted"/>
<dbReference type="AlphaFoldDB" id="A0A7R8Z774"/>
<accession>A0A7R8Z774</accession>
<reference evidence="2" key="1">
    <citation type="submission" date="2020-11" db="EMBL/GenBank/DDBJ databases">
        <authorList>
            <person name="Tran Van P."/>
        </authorList>
    </citation>
    <scope>NUCLEOTIDE SEQUENCE</scope>
</reference>
<keyword evidence="1" id="KW-0812">Transmembrane</keyword>
<gene>
    <name evidence="2" type="ORF">TDIB3V08_LOCUS5181</name>
</gene>
<feature type="transmembrane region" description="Helical" evidence="1">
    <location>
        <begin position="39"/>
        <end position="58"/>
    </location>
</feature>
<sequence>MKTQTLLCEAIVVLPARLGWDIDIDVIRPMYRSQKHRDFAMISSTMKILSCSILLVNLDSILKSFKSDGASMRDPSLYTDSGLSDGFAEPDFNPVPDTAGLGIPRQAASITLTCLITFSAIGLFAYLCLLIGSSRGNRYLLLPAMILDMLIIVLSTFTFIALMILTFSYDTGLGVAYMLGGFVGNGLQLYLWLCVLSLFQHLREIQNVTSVDHLCVLVVRVPGYRYRSARFNPRCFQNLSVKQCVCNGTHRFHFKKRPLFSDVKLDVKKLRGCFTWFLSPGIKYVRAPLSLNWAYEATCDTRESLTHILHN</sequence>
<evidence type="ECO:0000256" key="1">
    <source>
        <dbReference type="SAM" id="Phobius"/>
    </source>
</evidence>
<keyword evidence="1" id="KW-0472">Membrane</keyword>
<feature type="transmembrane region" description="Helical" evidence="1">
    <location>
        <begin position="175"/>
        <end position="199"/>
    </location>
</feature>
<name>A0A7R8Z774_TIMDO</name>
<feature type="transmembrane region" description="Helical" evidence="1">
    <location>
        <begin position="110"/>
        <end position="132"/>
    </location>
</feature>
<organism evidence="2">
    <name type="scientific">Timema douglasi</name>
    <name type="common">Walking stick</name>
    <dbReference type="NCBI Taxonomy" id="61478"/>
    <lineage>
        <taxon>Eukaryota</taxon>
        <taxon>Metazoa</taxon>
        <taxon>Ecdysozoa</taxon>
        <taxon>Arthropoda</taxon>
        <taxon>Hexapoda</taxon>
        <taxon>Insecta</taxon>
        <taxon>Pterygota</taxon>
        <taxon>Neoptera</taxon>
        <taxon>Polyneoptera</taxon>
        <taxon>Phasmatodea</taxon>
        <taxon>Timematodea</taxon>
        <taxon>Timematoidea</taxon>
        <taxon>Timematidae</taxon>
        <taxon>Timema</taxon>
    </lineage>
</organism>
<feature type="transmembrane region" description="Helical" evidence="1">
    <location>
        <begin position="139"/>
        <end position="169"/>
    </location>
</feature>
<dbReference type="EMBL" id="OA566444">
    <property type="protein sequence ID" value="CAD7198907.1"/>
    <property type="molecule type" value="Genomic_DNA"/>
</dbReference>
<evidence type="ECO:0000313" key="2">
    <source>
        <dbReference type="EMBL" id="CAD7198907.1"/>
    </source>
</evidence>